<evidence type="ECO:0008006" key="5">
    <source>
        <dbReference type="Google" id="ProtNLM"/>
    </source>
</evidence>
<organism evidence="3 4">
    <name type="scientific">Tripterygium wilfordii</name>
    <name type="common">Thunder God vine</name>
    <dbReference type="NCBI Taxonomy" id="458696"/>
    <lineage>
        <taxon>Eukaryota</taxon>
        <taxon>Viridiplantae</taxon>
        <taxon>Streptophyta</taxon>
        <taxon>Embryophyta</taxon>
        <taxon>Tracheophyta</taxon>
        <taxon>Spermatophyta</taxon>
        <taxon>Magnoliopsida</taxon>
        <taxon>eudicotyledons</taxon>
        <taxon>Gunneridae</taxon>
        <taxon>Pentapetalae</taxon>
        <taxon>rosids</taxon>
        <taxon>fabids</taxon>
        <taxon>Celastrales</taxon>
        <taxon>Celastraceae</taxon>
        <taxon>Tripterygium</taxon>
    </lineage>
</organism>
<name>A0A7J7D7U4_TRIWF</name>
<feature type="signal peptide" evidence="2">
    <location>
        <begin position="1"/>
        <end position="18"/>
    </location>
</feature>
<accession>A0A7J7D7U4</accession>
<dbReference type="AlphaFoldDB" id="A0A7J7D7U4"/>
<keyword evidence="4" id="KW-1185">Reference proteome</keyword>
<evidence type="ECO:0000313" key="3">
    <source>
        <dbReference type="EMBL" id="KAF5742384.1"/>
    </source>
</evidence>
<evidence type="ECO:0000313" key="4">
    <source>
        <dbReference type="Proteomes" id="UP000593562"/>
    </source>
</evidence>
<dbReference type="EMBL" id="JAAARO010000009">
    <property type="protein sequence ID" value="KAF5742384.1"/>
    <property type="molecule type" value="Genomic_DNA"/>
</dbReference>
<dbReference type="Proteomes" id="UP000593562">
    <property type="component" value="Unassembled WGS sequence"/>
</dbReference>
<sequence length="197" mass="22776">MEALFLFIYFFYATSMDALDIADLSTAVEGGNLSNLLEDNTAGAGRTESWILNQTSQDELHQVVLTQPNQVGSSRRVNIAQGIAQDRVEKKRWNDKRYRDRCKERKKKMQDELDKFTVENRHVKLANQSIRTEINSMNLKLESKTKEIKQLQDAMNKLRRQNGCIEVLMEAFLQRMIWWKSIFLISNLDGVAGSQDT</sequence>
<keyword evidence="2" id="KW-0732">Signal</keyword>
<feature type="chain" id="PRO_5029836182" description="BZIP domain-containing protein" evidence="2">
    <location>
        <begin position="19"/>
        <end position="197"/>
    </location>
</feature>
<feature type="coiled-coil region" evidence="1">
    <location>
        <begin position="99"/>
        <end position="168"/>
    </location>
</feature>
<dbReference type="InParanoid" id="A0A7J7D7U4"/>
<evidence type="ECO:0000256" key="1">
    <source>
        <dbReference type="SAM" id="Coils"/>
    </source>
</evidence>
<gene>
    <name evidence="3" type="ORF">HS088_TW09G00431</name>
</gene>
<comment type="caution">
    <text evidence="3">The sequence shown here is derived from an EMBL/GenBank/DDBJ whole genome shotgun (WGS) entry which is preliminary data.</text>
</comment>
<protein>
    <recommendedName>
        <fullName evidence="5">BZIP domain-containing protein</fullName>
    </recommendedName>
</protein>
<reference evidence="3 4" key="1">
    <citation type="journal article" date="2020" name="Nat. Commun.">
        <title>Genome of Tripterygium wilfordii and identification of cytochrome P450 involved in triptolide biosynthesis.</title>
        <authorList>
            <person name="Tu L."/>
            <person name="Su P."/>
            <person name="Zhang Z."/>
            <person name="Gao L."/>
            <person name="Wang J."/>
            <person name="Hu T."/>
            <person name="Zhou J."/>
            <person name="Zhang Y."/>
            <person name="Zhao Y."/>
            <person name="Liu Y."/>
            <person name="Song Y."/>
            <person name="Tong Y."/>
            <person name="Lu Y."/>
            <person name="Yang J."/>
            <person name="Xu C."/>
            <person name="Jia M."/>
            <person name="Peters R.J."/>
            <person name="Huang L."/>
            <person name="Gao W."/>
        </authorList>
    </citation>
    <scope>NUCLEOTIDE SEQUENCE [LARGE SCALE GENOMIC DNA]</scope>
    <source>
        <strain evidence="4">cv. XIE 37</strain>
        <tissue evidence="3">Leaf</tissue>
    </source>
</reference>
<evidence type="ECO:0000256" key="2">
    <source>
        <dbReference type="SAM" id="SignalP"/>
    </source>
</evidence>
<keyword evidence="1" id="KW-0175">Coiled coil</keyword>
<proteinExistence type="predicted"/>